<evidence type="ECO:0008006" key="4">
    <source>
        <dbReference type="Google" id="ProtNLM"/>
    </source>
</evidence>
<protein>
    <recommendedName>
        <fullName evidence="4">THH1/TOM1/TOM3 domain-containing protein</fullName>
    </recommendedName>
</protein>
<gene>
    <name evidence="2" type="ORF">CARUB_v10018825mg</name>
</gene>
<name>R0FST4_9BRAS</name>
<keyword evidence="3" id="KW-1185">Reference proteome</keyword>
<keyword evidence="1" id="KW-1133">Transmembrane helix</keyword>
<accession>R0FST4</accession>
<dbReference type="AlphaFoldDB" id="R0FST4"/>
<evidence type="ECO:0000313" key="2">
    <source>
        <dbReference type="EMBL" id="EOA25486.1"/>
    </source>
</evidence>
<evidence type="ECO:0000256" key="1">
    <source>
        <dbReference type="SAM" id="Phobius"/>
    </source>
</evidence>
<feature type="transmembrane region" description="Helical" evidence="1">
    <location>
        <begin position="29"/>
        <end position="48"/>
    </location>
</feature>
<sequence>MTNSKVAPSENVIRESTVWWREKNVREDLAKNSFIIILNIAAILYMKINKIPLNELDCQIAYFFGRISHKVGLVIFIHILYSILPGIGHGRVLSH</sequence>
<feature type="transmembrane region" description="Helical" evidence="1">
    <location>
        <begin position="60"/>
        <end position="84"/>
    </location>
</feature>
<dbReference type="EMBL" id="KB870809">
    <property type="protein sequence ID" value="EOA25486.1"/>
    <property type="molecule type" value="Genomic_DNA"/>
</dbReference>
<organism evidence="2 3">
    <name type="scientific">Capsella rubella</name>
    <dbReference type="NCBI Taxonomy" id="81985"/>
    <lineage>
        <taxon>Eukaryota</taxon>
        <taxon>Viridiplantae</taxon>
        <taxon>Streptophyta</taxon>
        <taxon>Embryophyta</taxon>
        <taxon>Tracheophyta</taxon>
        <taxon>Spermatophyta</taxon>
        <taxon>Magnoliopsida</taxon>
        <taxon>eudicotyledons</taxon>
        <taxon>Gunneridae</taxon>
        <taxon>Pentapetalae</taxon>
        <taxon>rosids</taxon>
        <taxon>malvids</taxon>
        <taxon>Brassicales</taxon>
        <taxon>Brassicaceae</taxon>
        <taxon>Camelineae</taxon>
        <taxon>Capsella</taxon>
    </lineage>
</organism>
<dbReference type="Proteomes" id="UP000029121">
    <property type="component" value="Unassembled WGS sequence"/>
</dbReference>
<proteinExistence type="predicted"/>
<keyword evidence="1" id="KW-0812">Transmembrane</keyword>
<evidence type="ECO:0000313" key="3">
    <source>
        <dbReference type="Proteomes" id="UP000029121"/>
    </source>
</evidence>
<keyword evidence="1" id="KW-0472">Membrane</keyword>
<reference evidence="3" key="1">
    <citation type="journal article" date="2013" name="Nat. Genet.">
        <title>The Capsella rubella genome and the genomic consequences of rapid mating system evolution.</title>
        <authorList>
            <person name="Slotte T."/>
            <person name="Hazzouri K.M."/>
            <person name="Agren J.A."/>
            <person name="Koenig D."/>
            <person name="Maumus F."/>
            <person name="Guo Y.L."/>
            <person name="Steige K."/>
            <person name="Platts A.E."/>
            <person name="Escobar J.S."/>
            <person name="Newman L.K."/>
            <person name="Wang W."/>
            <person name="Mandakova T."/>
            <person name="Vello E."/>
            <person name="Smith L.M."/>
            <person name="Henz S.R."/>
            <person name="Steffen J."/>
            <person name="Takuno S."/>
            <person name="Brandvain Y."/>
            <person name="Coop G."/>
            <person name="Andolfatto P."/>
            <person name="Hu T.T."/>
            <person name="Blanchette M."/>
            <person name="Clark R.M."/>
            <person name="Quesneville H."/>
            <person name="Nordborg M."/>
            <person name="Gaut B.S."/>
            <person name="Lysak M.A."/>
            <person name="Jenkins J."/>
            <person name="Grimwood J."/>
            <person name="Chapman J."/>
            <person name="Prochnik S."/>
            <person name="Shu S."/>
            <person name="Rokhsar D."/>
            <person name="Schmutz J."/>
            <person name="Weigel D."/>
            <person name="Wright S.I."/>
        </authorList>
    </citation>
    <scope>NUCLEOTIDE SEQUENCE [LARGE SCALE GENOMIC DNA]</scope>
    <source>
        <strain evidence="3">cv. Monte Gargano</strain>
    </source>
</reference>